<dbReference type="NCBIfam" id="TIGR03346">
    <property type="entry name" value="chaperone_ClpB"/>
    <property type="match status" value="1"/>
</dbReference>
<evidence type="ECO:0000256" key="4">
    <source>
        <dbReference type="ARBA" id="ARBA00022741"/>
    </source>
</evidence>
<dbReference type="InterPro" id="IPR050130">
    <property type="entry name" value="ClpA_ClpB"/>
</dbReference>
<evidence type="ECO:0000256" key="2">
    <source>
        <dbReference type="ARBA" id="ARBA00008675"/>
    </source>
</evidence>
<evidence type="ECO:0000256" key="7">
    <source>
        <dbReference type="ARBA" id="ARBA00023186"/>
    </source>
</evidence>
<dbReference type="InterPro" id="IPR018368">
    <property type="entry name" value="ClpA/B_CS1"/>
</dbReference>
<dbReference type="FunFam" id="3.40.50.300:FF:000025">
    <property type="entry name" value="ATP-dependent Clp protease subunit"/>
    <property type="match status" value="1"/>
</dbReference>
<evidence type="ECO:0000313" key="16">
    <source>
        <dbReference type="Proteomes" id="UP000521676"/>
    </source>
</evidence>
<dbReference type="Gene3D" id="1.10.1780.10">
    <property type="entry name" value="Clp, N-terminal domain"/>
    <property type="match status" value="1"/>
</dbReference>
<dbReference type="Pfam" id="PF07724">
    <property type="entry name" value="AAA_2"/>
    <property type="match status" value="1"/>
</dbReference>
<evidence type="ECO:0000256" key="6">
    <source>
        <dbReference type="ARBA" id="ARBA00023054"/>
    </source>
</evidence>
<keyword evidence="5 10" id="KW-0067">ATP-binding</keyword>
<evidence type="ECO:0000256" key="3">
    <source>
        <dbReference type="ARBA" id="ARBA00022737"/>
    </source>
</evidence>
<dbReference type="PROSITE" id="PS51903">
    <property type="entry name" value="CLP_R"/>
    <property type="match status" value="1"/>
</dbReference>
<name>A0A8T7M5T5_9CHLR</name>
<keyword evidence="11" id="KW-0346">Stress response</keyword>
<evidence type="ECO:0000256" key="9">
    <source>
        <dbReference type="PROSITE-ProRule" id="PRU01251"/>
    </source>
</evidence>
<comment type="subunit">
    <text evidence="8">Homohexamer. The oligomerization is ATP-dependent.</text>
</comment>
<dbReference type="RefSeq" id="WP_341471207.1">
    <property type="nucleotide sequence ID" value="NZ_CP128400.1"/>
</dbReference>
<feature type="coiled-coil region" evidence="11">
    <location>
        <begin position="417"/>
        <end position="504"/>
    </location>
</feature>
<dbReference type="InterPro" id="IPR019489">
    <property type="entry name" value="Clp_ATPase_C"/>
</dbReference>
<keyword evidence="4 10" id="KW-0547">Nucleotide-binding</keyword>
<evidence type="ECO:0000256" key="5">
    <source>
        <dbReference type="ARBA" id="ARBA00022840"/>
    </source>
</evidence>
<dbReference type="CDD" id="cd00009">
    <property type="entry name" value="AAA"/>
    <property type="match status" value="1"/>
</dbReference>
<dbReference type="GO" id="GO:0005737">
    <property type="term" value="C:cytoplasm"/>
    <property type="evidence" value="ECO:0007669"/>
    <property type="project" value="UniProtKB-SubCell"/>
</dbReference>
<dbReference type="PROSITE" id="PS00870">
    <property type="entry name" value="CLPAB_1"/>
    <property type="match status" value="1"/>
</dbReference>
<dbReference type="GO" id="GO:0042026">
    <property type="term" value="P:protein refolding"/>
    <property type="evidence" value="ECO:0007669"/>
    <property type="project" value="UniProtKB-UniRule"/>
</dbReference>
<dbReference type="InterPro" id="IPR017730">
    <property type="entry name" value="Chaperonin_ClpB"/>
</dbReference>
<dbReference type="FunFam" id="3.40.50.300:FF:000010">
    <property type="entry name" value="Chaperone clpB 1, putative"/>
    <property type="match status" value="1"/>
</dbReference>
<dbReference type="Gene3D" id="1.10.8.60">
    <property type="match status" value="1"/>
</dbReference>
<evidence type="ECO:0000259" key="13">
    <source>
        <dbReference type="PROSITE" id="PS51903"/>
    </source>
</evidence>
<dbReference type="GO" id="GO:0034605">
    <property type="term" value="P:cellular response to heat"/>
    <property type="evidence" value="ECO:0007669"/>
    <property type="project" value="TreeGrafter"/>
</dbReference>
<evidence type="ECO:0000256" key="1">
    <source>
        <dbReference type="ARBA" id="ARBA00004496"/>
    </source>
</evidence>
<dbReference type="EMBL" id="JACATZ010000003">
    <property type="protein sequence ID" value="NWJ47406.1"/>
    <property type="molecule type" value="Genomic_DNA"/>
</dbReference>
<comment type="similarity">
    <text evidence="2 10">Belongs to the ClpA/ClpB family.</text>
</comment>
<dbReference type="GO" id="GO:0006355">
    <property type="term" value="P:regulation of DNA-templated transcription"/>
    <property type="evidence" value="ECO:0007669"/>
    <property type="project" value="InterPro"/>
</dbReference>
<evidence type="ECO:0000313" key="14">
    <source>
        <dbReference type="EMBL" id="NWJ47406.1"/>
    </source>
</evidence>
<dbReference type="Pfam" id="PF02861">
    <property type="entry name" value="Clp_N"/>
    <property type="match status" value="1"/>
</dbReference>
<dbReference type="InterPro" id="IPR002078">
    <property type="entry name" value="Sigma_54_int"/>
</dbReference>
<sequence>MKLEELTEKGQEAMAAAHTLAEQRNNSQLEPEHLLLALLEQSDGITTRIISKLNANPARIKVRLEGAMMRLPKVFIEKLNPVISLATKRVLTQAKDEASRMKDDYVSTEHLAMALASPLINHEAGRIMREEGVNRDAIFGILSSIRGPKVERIVDKNPEASYQTLERYGRDLTERAKNGKLDPVIGRDEEMRQIIEVLSRRSKNNPVVVGEPGVGKTAIVEGLAQRIVRGDVPTTLKDKKLISLDLGSLVAGARYRGEFEERMRAVLKEVEQADGKIILFVDELHMIMGAGGSGDGGMDASQMIKPALSRGELHLIGATTLDEYRKNIEKDPALERRFQPIQIDEPSIQDSISILRGLRDKYEVHHGIKFTDSALVAAVELSQRYITDKFLPDKAIDLIDEAAARMRTEIDSLPGELDAVRRDNTQLEMEREALKKELDTESAEQLVEVEQRLANLREKDHQLSLQWENEKQAIEKIRELSEQIEQTRREVEEAQRETDYAKASELKFGKLSTLEWQLKEQEAKLIEVQQGNGLLSENVDEQEIAEIVSRRTGIPVSRMMEGEITKLLNMEERLRQRVVGQEEALKAVADAIRRARAGLQDPNRPLGSFMFLGPTGVGKTELARALAEFMFDDQHSMVRLDMSEYMEKAAVARLVGAPPGYVGYEEGGQLTEAVRRKPYTVVLFDEVEKAHPDVFNMLLQILEDGRLTDSQGRTVNFKNTVIILTSNLGSDSIMEMTQNGIPANSKEMREAVMIALRGHFRPEFLNRIDEIIVFKPLGREQINIIIDIQLKMLLKRLATRKINLEISPEAREILVEVGYDPAFGARPLRRAIQQLVLDPLAIELLGGRFKDGETVLVLGDEKIGVPIAERTLRFASKNKEG</sequence>
<dbReference type="SMART" id="SM00382">
    <property type="entry name" value="AAA"/>
    <property type="match status" value="2"/>
</dbReference>
<dbReference type="InterPro" id="IPR003593">
    <property type="entry name" value="AAA+_ATPase"/>
</dbReference>
<proteinExistence type="inferred from homology"/>
<comment type="subcellular location">
    <subcellularLocation>
        <location evidence="1 11">Cytoplasm</location>
    </subcellularLocation>
</comment>
<dbReference type="SMART" id="SM01086">
    <property type="entry name" value="ClpB_D2-small"/>
    <property type="match status" value="1"/>
</dbReference>
<dbReference type="InterPro" id="IPR001270">
    <property type="entry name" value="ClpA/B"/>
</dbReference>
<dbReference type="CDD" id="cd19499">
    <property type="entry name" value="RecA-like_ClpB_Hsp104-like"/>
    <property type="match status" value="1"/>
</dbReference>
<comment type="subunit">
    <text evidence="11">Homohexamer; The oligomerization is ATP-dependent.</text>
</comment>
<dbReference type="InterPro" id="IPR041546">
    <property type="entry name" value="ClpA/ClpB_AAA_lid"/>
</dbReference>
<keyword evidence="7 10" id="KW-0143">Chaperone</keyword>
<dbReference type="PANTHER" id="PTHR11638">
    <property type="entry name" value="ATP-DEPENDENT CLP PROTEASE"/>
    <property type="match status" value="1"/>
</dbReference>
<dbReference type="SUPFAM" id="SSF52540">
    <property type="entry name" value="P-loop containing nucleoside triphosphate hydrolases"/>
    <property type="match status" value="2"/>
</dbReference>
<dbReference type="InterPro" id="IPR028299">
    <property type="entry name" value="ClpA/B_CS2"/>
</dbReference>
<comment type="function">
    <text evidence="11">Part of a stress-induced multi-chaperone system, it is involved in the recovery of the cell from heat-induced damage, in cooperation with DnaK, DnaJ and GrpE.</text>
</comment>
<dbReference type="PANTHER" id="PTHR11638:SF18">
    <property type="entry name" value="HEAT SHOCK PROTEIN 104"/>
    <property type="match status" value="1"/>
</dbReference>
<dbReference type="Proteomes" id="UP001431572">
    <property type="component" value="Chromosome 2"/>
</dbReference>
<dbReference type="SUPFAM" id="SSF81923">
    <property type="entry name" value="Double Clp-N motif"/>
    <property type="match status" value="1"/>
</dbReference>
<dbReference type="InterPro" id="IPR027417">
    <property type="entry name" value="P-loop_NTPase"/>
</dbReference>
<dbReference type="AlphaFoldDB" id="A0A8T7M5T5"/>
<keyword evidence="11" id="KW-0963">Cytoplasm</keyword>
<dbReference type="EMBL" id="CP128400">
    <property type="protein sequence ID" value="WJW69318.1"/>
    <property type="molecule type" value="Genomic_DNA"/>
</dbReference>
<organism evidence="14 16">
    <name type="scientific">Candidatus Chlorohelix allophototropha</name>
    <dbReference type="NCBI Taxonomy" id="3003348"/>
    <lineage>
        <taxon>Bacteria</taxon>
        <taxon>Bacillati</taxon>
        <taxon>Chloroflexota</taxon>
        <taxon>Chloroflexia</taxon>
        <taxon>Candidatus Chloroheliales</taxon>
        <taxon>Candidatus Chloroheliaceae</taxon>
        <taxon>Candidatus Chlorohelix</taxon>
    </lineage>
</organism>
<dbReference type="FunFam" id="3.40.50.300:FF:000120">
    <property type="entry name" value="ATP-dependent chaperone ClpB"/>
    <property type="match status" value="1"/>
</dbReference>
<dbReference type="Gene3D" id="3.40.50.300">
    <property type="entry name" value="P-loop containing nucleotide triphosphate hydrolases"/>
    <property type="match status" value="3"/>
</dbReference>
<evidence type="ECO:0000256" key="8">
    <source>
        <dbReference type="ARBA" id="ARBA00026057"/>
    </source>
</evidence>
<accession>A0A8T7M5T5</accession>
<dbReference type="InterPro" id="IPR036628">
    <property type="entry name" value="Clp_N_dom_sf"/>
</dbReference>
<dbReference type="GO" id="GO:0016887">
    <property type="term" value="F:ATP hydrolysis activity"/>
    <property type="evidence" value="ECO:0007669"/>
    <property type="project" value="InterPro"/>
</dbReference>
<dbReference type="InterPro" id="IPR003959">
    <property type="entry name" value="ATPase_AAA_core"/>
</dbReference>
<keyword evidence="6 11" id="KW-0175">Coiled coil</keyword>
<keyword evidence="17" id="KW-1185">Reference proteome</keyword>
<feature type="domain" description="Clp R" evidence="13">
    <location>
        <begin position="3"/>
        <end position="148"/>
    </location>
</feature>
<dbReference type="Proteomes" id="UP000521676">
    <property type="component" value="Unassembled WGS sequence"/>
</dbReference>
<protein>
    <recommendedName>
        <fullName evidence="11">Chaperone protein ClpB</fullName>
    </recommendedName>
</protein>
<reference evidence="15" key="2">
    <citation type="journal article" date="2024" name="Nature">
        <title>Anoxygenic phototroph of the Chloroflexota uses a type I reaction centre.</title>
        <authorList>
            <person name="Tsuji J.M."/>
            <person name="Shaw N.A."/>
            <person name="Nagashima S."/>
            <person name="Venkiteswaran J.J."/>
            <person name="Schiff S.L."/>
            <person name="Watanabe T."/>
            <person name="Fukui M."/>
            <person name="Hanada S."/>
            <person name="Tank M."/>
            <person name="Neufeld J.D."/>
        </authorList>
    </citation>
    <scope>NUCLEOTIDE SEQUENCE</scope>
    <source>
        <strain evidence="15">L227-S17</strain>
    </source>
</reference>
<evidence type="ECO:0000256" key="11">
    <source>
        <dbReference type="RuleBase" id="RU362034"/>
    </source>
</evidence>
<dbReference type="Pfam" id="PF10431">
    <property type="entry name" value="ClpB_D2-small"/>
    <property type="match status" value="1"/>
</dbReference>
<dbReference type="Pfam" id="PF17871">
    <property type="entry name" value="AAA_lid_9"/>
    <property type="match status" value="1"/>
</dbReference>
<dbReference type="PROSITE" id="PS50045">
    <property type="entry name" value="SIGMA54_INTERACT_4"/>
    <property type="match status" value="1"/>
</dbReference>
<dbReference type="PROSITE" id="PS00871">
    <property type="entry name" value="CLPAB_2"/>
    <property type="match status" value="1"/>
</dbReference>
<gene>
    <name evidence="11 14" type="primary">clpB</name>
    <name evidence="14" type="ORF">HXX08_16225</name>
    <name evidence="15" type="ORF">OZ401_002926</name>
</gene>
<dbReference type="Pfam" id="PF00004">
    <property type="entry name" value="AAA"/>
    <property type="match status" value="1"/>
</dbReference>
<evidence type="ECO:0000313" key="17">
    <source>
        <dbReference type="Proteomes" id="UP001431572"/>
    </source>
</evidence>
<reference evidence="14 16" key="1">
    <citation type="submission" date="2020-06" db="EMBL/GenBank/DDBJ databases">
        <title>Anoxygenic phototrophic Chloroflexota member uses a Type I reaction center.</title>
        <authorList>
            <person name="Tsuji J.M."/>
            <person name="Shaw N.A."/>
            <person name="Nagashima S."/>
            <person name="Venkiteswaran J."/>
            <person name="Schiff S.L."/>
            <person name="Hanada S."/>
            <person name="Tank M."/>
            <person name="Neufeld J.D."/>
        </authorList>
    </citation>
    <scope>NUCLEOTIDE SEQUENCE [LARGE SCALE GENOMIC DNA]</scope>
    <source>
        <strain evidence="14">L227-S17</strain>
    </source>
</reference>
<feature type="domain" description="Sigma-54 factor interaction" evidence="12">
    <location>
        <begin position="578"/>
        <end position="837"/>
    </location>
</feature>
<evidence type="ECO:0000259" key="12">
    <source>
        <dbReference type="PROSITE" id="PS50045"/>
    </source>
</evidence>
<keyword evidence="3 9" id="KW-0677">Repeat</keyword>
<dbReference type="InterPro" id="IPR004176">
    <property type="entry name" value="Clp_R_N"/>
</dbReference>
<evidence type="ECO:0000313" key="15">
    <source>
        <dbReference type="EMBL" id="WJW69318.1"/>
    </source>
</evidence>
<dbReference type="GO" id="GO:0005524">
    <property type="term" value="F:ATP binding"/>
    <property type="evidence" value="ECO:0007669"/>
    <property type="project" value="UniProtKB-UniRule"/>
</dbReference>
<dbReference type="PRINTS" id="PR00300">
    <property type="entry name" value="CLPPROTEASEA"/>
</dbReference>
<evidence type="ECO:0000256" key="10">
    <source>
        <dbReference type="RuleBase" id="RU004432"/>
    </source>
</evidence>